<keyword evidence="13" id="KW-1185">Reference proteome</keyword>
<dbReference type="AlphaFoldDB" id="A0A1A6G8H6"/>
<dbReference type="PANTHER" id="PTHR34298">
    <property type="entry name" value="SEGREGATION AND CONDENSATION PROTEIN B"/>
    <property type="match status" value="1"/>
</dbReference>
<comment type="similarity">
    <text evidence="5">Belongs to the ScpB family.</text>
</comment>
<proteinExistence type="inferred from homology"/>
<keyword evidence="1 5" id="KW-0963">Cytoplasm</keyword>
<evidence type="ECO:0000313" key="11">
    <source>
        <dbReference type="Proteomes" id="UP000189299"/>
    </source>
</evidence>
<keyword evidence="2 5" id="KW-0132">Cell division</keyword>
<dbReference type="Proteomes" id="UP000189299">
    <property type="component" value="Unassembled WGS sequence"/>
</dbReference>
<evidence type="ECO:0000313" key="9">
    <source>
        <dbReference type="EMBL" id="ONN42979.1"/>
    </source>
</evidence>
<dbReference type="HAMAP" id="MF_01804">
    <property type="entry name" value="ScpB"/>
    <property type="match status" value="1"/>
</dbReference>
<dbReference type="GO" id="GO:0051301">
    <property type="term" value="P:cell division"/>
    <property type="evidence" value="ECO:0007669"/>
    <property type="project" value="UniProtKB-KW"/>
</dbReference>
<evidence type="ECO:0000313" key="12">
    <source>
        <dbReference type="Proteomes" id="UP000195024"/>
    </source>
</evidence>
<evidence type="ECO:0000313" key="13">
    <source>
        <dbReference type="Proteomes" id="UP000321175"/>
    </source>
</evidence>
<organism evidence="8 15">
    <name type="scientific">Enterococcus mundtii</name>
    <dbReference type="NCBI Taxonomy" id="53346"/>
    <lineage>
        <taxon>Bacteria</taxon>
        <taxon>Bacillati</taxon>
        <taxon>Bacillota</taxon>
        <taxon>Bacilli</taxon>
        <taxon>Lactobacillales</taxon>
        <taxon>Enterococcaceae</taxon>
        <taxon>Enterococcus</taxon>
    </lineage>
</organism>
<protein>
    <recommendedName>
        <fullName evidence="5">Segregation and condensation protein B</fullName>
    </recommendedName>
</protein>
<dbReference type="Proteomes" id="UP000321175">
    <property type="component" value="Unassembled WGS sequence"/>
</dbReference>
<dbReference type="Proteomes" id="UP000557857">
    <property type="component" value="Unassembled WGS sequence"/>
</dbReference>
<evidence type="ECO:0000256" key="3">
    <source>
        <dbReference type="ARBA" id="ARBA00022829"/>
    </source>
</evidence>
<evidence type="ECO:0000313" key="15">
    <source>
        <dbReference type="Proteomes" id="UP000557857"/>
    </source>
</evidence>
<dbReference type="Proteomes" id="UP000509460">
    <property type="component" value="Chromosome"/>
</dbReference>
<evidence type="ECO:0000313" key="6">
    <source>
        <dbReference type="EMBL" id="BBM15908.1"/>
    </source>
</evidence>
<dbReference type="SUPFAM" id="SSF46785">
    <property type="entry name" value="Winged helix' DNA-binding domain"/>
    <property type="match status" value="2"/>
</dbReference>
<dbReference type="PANTHER" id="PTHR34298:SF2">
    <property type="entry name" value="SEGREGATION AND CONDENSATION PROTEIN B"/>
    <property type="match status" value="1"/>
</dbReference>
<dbReference type="InterPro" id="IPR036390">
    <property type="entry name" value="WH_DNA-bd_sf"/>
</dbReference>
<evidence type="ECO:0000313" key="14">
    <source>
        <dbReference type="Proteomes" id="UP000509460"/>
    </source>
</evidence>
<accession>A0A1A6G8H6</accession>
<dbReference type="EMBL" id="AP019810">
    <property type="protein sequence ID" value="BBM15908.1"/>
    <property type="molecule type" value="Genomic_DNA"/>
</dbReference>
<evidence type="ECO:0000256" key="1">
    <source>
        <dbReference type="ARBA" id="ARBA00022490"/>
    </source>
</evidence>
<dbReference type="RefSeq" id="WP_010735780.1">
    <property type="nucleotide sequence ID" value="NZ_AP019810.1"/>
</dbReference>
<dbReference type="InterPro" id="IPR005234">
    <property type="entry name" value="ScpB_csome_segregation"/>
</dbReference>
<dbReference type="EMBL" id="JABCAG010000015">
    <property type="protein sequence ID" value="NMP58128.1"/>
    <property type="molecule type" value="Genomic_DNA"/>
</dbReference>
<dbReference type="EMBL" id="BJWA01000002">
    <property type="protein sequence ID" value="GEL79188.1"/>
    <property type="molecule type" value="Genomic_DNA"/>
</dbReference>
<dbReference type="OrthoDB" id="9806226at2"/>
<keyword evidence="4 5" id="KW-0131">Cell cycle</keyword>
<sequence length="191" mass="21162">MTKLSELEAILFIVGEEGTTIEELSALLTYTREETTALVAELAASYEANDNTALHLFETEKQLVLTTKKELAPIVKRYAQGTSNTLSQAAVETLAIIAYKQPITRSEVELIRGVQVSGAIQRLTAHQLIEEKGRVDGPGRPILYGTTSHFLDYFGLRSLNELPDIQDIERSLEEDAPLDLFFDGVHEGENI</sequence>
<dbReference type="Pfam" id="PF04079">
    <property type="entry name" value="SMC_ScpB"/>
    <property type="match status" value="1"/>
</dbReference>
<dbReference type="NCBIfam" id="TIGR00281">
    <property type="entry name" value="SMC-Scp complex subunit ScpB"/>
    <property type="match status" value="1"/>
</dbReference>
<dbReference type="GO" id="GO:0005737">
    <property type="term" value="C:cytoplasm"/>
    <property type="evidence" value="ECO:0007669"/>
    <property type="project" value="UniProtKB-SubCell"/>
</dbReference>
<dbReference type="Proteomes" id="UP000195024">
    <property type="component" value="Unassembled WGS sequence"/>
</dbReference>
<dbReference type="PIRSF" id="PIRSF019345">
    <property type="entry name" value="ScpB"/>
    <property type="match status" value="1"/>
</dbReference>
<dbReference type="EMBL" id="NGMS01000001">
    <property type="protein sequence ID" value="OTP26871.1"/>
    <property type="molecule type" value="Genomic_DNA"/>
</dbReference>
<reference evidence="10 12" key="2">
    <citation type="submission" date="2017-05" db="EMBL/GenBank/DDBJ databases">
        <title>The Genome Sequence of Enterococcus mundtii 6B1_DIV0119.</title>
        <authorList>
            <consortium name="The Broad Institute Genomics Platform"/>
            <consortium name="The Broad Institute Genomic Center for Infectious Diseases"/>
            <person name="Earl A."/>
            <person name="Manson A."/>
            <person name="Schwartman J."/>
            <person name="Gilmore M."/>
            <person name="Abouelleil A."/>
            <person name="Cao P."/>
            <person name="Chapman S."/>
            <person name="Cusick C."/>
            <person name="Shea T."/>
            <person name="Young S."/>
            <person name="Neafsey D."/>
            <person name="Nusbaum C."/>
            <person name="Birren B."/>
        </authorList>
    </citation>
    <scope>NUCLEOTIDE SEQUENCE [LARGE SCALE GENOMIC DNA]</scope>
    <source>
        <strain evidence="10 12">6B1_DIV0119</strain>
    </source>
</reference>
<evidence type="ECO:0000313" key="10">
    <source>
        <dbReference type="EMBL" id="OTP26871.1"/>
    </source>
</evidence>
<name>A0A1A6G8H6_ENTMU</name>
<dbReference type="EMBL" id="MSTR01000008">
    <property type="protein sequence ID" value="ONN42979.1"/>
    <property type="molecule type" value="Genomic_DNA"/>
</dbReference>
<reference evidence="6 14" key="3">
    <citation type="submission" date="2019-07" db="EMBL/GenBank/DDBJ databases">
        <title>antibiotic susceptibility of plant-derived lactic acid bacteria.</title>
        <authorList>
            <person name="Sugiyama M."/>
            <person name="Noda M."/>
        </authorList>
    </citation>
    <scope>NUCLEOTIDE SEQUENCE [LARGE SCALE GENOMIC DNA]</scope>
    <source>
        <strain evidence="6 14">15-1A</strain>
    </source>
</reference>
<evidence type="ECO:0000313" key="7">
    <source>
        <dbReference type="EMBL" id="GEL79188.1"/>
    </source>
</evidence>
<reference evidence="8 15" key="5">
    <citation type="submission" date="2020-04" db="EMBL/GenBank/DDBJ databases">
        <authorList>
            <person name="Abaymova A."/>
            <person name="Teymurazov M."/>
            <person name="Tazyna O."/>
            <person name="Chatushin Y."/>
            <person name="Svetoch E."/>
            <person name="Pereligyn V."/>
            <person name="Pohylenko V."/>
            <person name="Platonov M."/>
            <person name="Kartsev N."/>
            <person name="Skryabin Y."/>
            <person name="Sizova A."/>
            <person name="Solomentsev V."/>
            <person name="Kislichkina A."/>
            <person name="Bogun A."/>
        </authorList>
    </citation>
    <scope>NUCLEOTIDE SEQUENCE [LARGE SCALE GENOMIC DNA]</scope>
    <source>
        <strain evidence="8">SCPM-O-B-8398</strain>
        <strain evidence="15">SCPM-O-B-8398 (E28)</strain>
    </source>
</reference>
<comment type="subunit">
    <text evidence="5">Homodimer. Homodimerization may be required to stabilize the binding of ScpA to the Smc head domains. Component of a cohesin-like complex composed of ScpA, ScpB and the Smc homodimer, in which ScpA and ScpB bind to the head domain of Smc. The presence of the three proteins is required for the association of the complex with DNA.</text>
</comment>
<evidence type="ECO:0000256" key="4">
    <source>
        <dbReference type="ARBA" id="ARBA00023306"/>
    </source>
</evidence>
<dbReference type="GO" id="GO:0051304">
    <property type="term" value="P:chromosome separation"/>
    <property type="evidence" value="ECO:0007669"/>
    <property type="project" value="InterPro"/>
</dbReference>
<dbReference type="STRING" id="53346.A5802_000605"/>
<dbReference type="Gene3D" id="1.10.10.10">
    <property type="entry name" value="Winged helix-like DNA-binding domain superfamily/Winged helix DNA-binding domain"/>
    <property type="match status" value="2"/>
</dbReference>
<reference evidence="9 11" key="1">
    <citation type="submission" date="2016-12" db="EMBL/GenBank/DDBJ databases">
        <authorList>
            <person name="Song W.-J."/>
            <person name="Kurnit D.M."/>
        </authorList>
    </citation>
    <scope>NUCLEOTIDE SEQUENCE [LARGE SCALE GENOMIC DNA]</scope>
    <source>
        <strain evidence="9 11">CGB1038-1_S1</strain>
    </source>
</reference>
<comment type="subcellular location">
    <subcellularLocation>
        <location evidence="5">Cytoplasm</location>
    </subcellularLocation>
    <text evidence="5">Associated with two foci at the outer edges of the nucleoid region in young cells, and at four foci within both cell halves in older cells.</text>
</comment>
<dbReference type="GO" id="GO:0006260">
    <property type="term" value="P:DNA replication"/>
    <property type="evidence" value="ECO:0007669"/>
    <property type="project" value="UniProtKB-UniRule"/>
</dbReference>
<dbReference type="GeneID" id="60998993"/>
<evidence type="ECO:0000256" key="5">
    <source>
        <dbReference type="HAMAP-Rule" id="MF_01804"/>
    </source>
</evidence>
<comment type="function">
    <text evidence="5">Participates in chromosomal partition during cell division. May act via the formation of a condensin-like complex containing Smc and ScpA that pull DNA away from mid-cell into both cell halves.</text>
</comment>
<reference evidence="7 13" key="4">
    <citation type="submission" date="2019-07" db="EMBL/GenBank/DDBJ databases">
        <title>Whole genome shotgun sequence of Enterococcus mundtii NBRC 100490.</title>
        <authorList>
            <person name="Hosoyama A."/>
            <person name="Uohara A."/>
            <person name="Ohji S."/>
            <person name="Ichikawa N."/>
        </authorList>
    </citation>
    <scope>NUCLEOTIDE SEQUENCE [LARGE SCALE GENOMIC DNA]</scope>
    <source>
        <strain evidence="7 13">NBRC 100490</strain>
    </source>
</reference>
<evidence type="ECO:0000256" key="2">
    <source>
        <dbReference type="ARBA" id="ARBA00022618"/>
    </source>
</evidence>
<evidence type="ECO:0000313" key="8">
    <source>
        <dbReference type="EMBL" id="NMP58128.1"/>
    </source>
</evidence>
<dbReference type="InterPro" id="IPR036388">
    <property type="entry name" value="WH-like_DNA-bd_sf"/>
</dbReference>
<gene>
    <name evidence="5 8" type="primary">scpB</name>
    <name evidence="10" type="ORF">A5802_000605</name>
    <name evidence="9" type="ORF">BTN92_09460</name>
    <name evidence="6" type="ORF">EM151A_2747</name>
    <name evidence="7" type="ORF">EMU01_03320</name>
    <name evidence="8" type="ORF">HI921_06550</name>
</gene>
<keyword evidence="3 5" id="KW-0159">Chromosome partition</keyword>